<reference evidence="3" key="1">
    <citation type="submission" date="2016-03" db="EMBL/GenBank/DDBJ databases">
        <authorList>
            <person name="Guldener U."/>
        </authorList>
    </citation>
    <scope>NUCLEOTIDE SEQUENCE [LARGE SCALE GENOMIC DNA]</scope>
    <source>
        <strain evidence="3">04CH-RAC-A.6.1</strain>
    </source>
</reference>
<protein>
    <submittedName>
        <fullName evidence="2">Uncharacterized protein</fullName>
    </submittedName>
</protein>
<evidence type="ECO:0000256" key="1">
    <source>
        <dbReference type="SAM" id="SignalP"/>
    </source>
</evidence>
<keyword evidence="1" id="KW-0732">Signal</keyword>
<dbReference type="EMBL" id="FJUX01000001">
    <property type="protein sequence ID" value="CZS88335.1"/>
    <property type="molecule type" value="Genomic_DNA"/>
</dbReference>
<feature type="chain" id="PRO_5009445200" evidence="1">
    <location>
        <begin position="22"/>
        <end position="160"/>
    </location>
</feature>
<dbReference type="Proteomes" id="UP000178912">
    <property type="component" value="Unassembled WGS sequence"/>
</dbReference>
<organism evidence="2 3">
    <name type="scientific">Rhynchosporium agropyri</name>
    <dbReference type="NCBI Taxonomy" id="914238"/>
    <lineage>
        <taxon>Eukaryota</taxon>
        <taxon>Fungi</taxon>
        <taxon>Dikarya</taxon>
        <taxon>Ascomycota</taxon>
        <taxon>Pezizomycotina</taxon>
        <taxon>Leotiomycetes</taxon>
        <taxon>Helotiales</taxon>
        <taxon>Ploettnerulaceae</taxon>
        <taxon>Rhynchosporium</taxon>
    </lineage>
</organism>
<dbReference type="PROSITE" id="PS51257">
    <property type="entry name" value="PROKAR_LIPOPROTEIN"/>
    <property type="match status" value="1"/>
</dbReference>
<sequence length="160" mass="17671">MPKMKFNTTLVLAAIVSSCCAASQEENLSKRAEDRTCSLGIGRQFADIYWDVTIYNVAQPKPQDFNIMAQLKMAKMDKGDSIAVSWPPHTINITNVDNAPVFTYNEPNLKAEFTDFEPGETKVALQFQVGTSKWTTDDCSASSVVFSAGREGWACNFPCP</sequence>
<name>A0A1E1JR30_9HELO</name>
<proteinExistence type="predicted"/>
<gene>
    <name evidence="2" type="ORF">RAG0_00059</name>
</gene>
<keyword evidence="3" id="KW-1185">Reference proteome</keyword>
<evidence type="ECO:0000313" key="3">
    <source>
        <dbReference type="Proteomes" id="UP000178912"/>
    </source>
</evidence>
<feature type="signal peptide" evidence="1">
    <location>
        <begin position="1"/>
        <end position="21"/>
    </location>
</feature>
<dbReference type="OrthoDB" id="3478641at2759"/>
<evidence type="ECO:0000313" key="2">
    <source>
        <dbReference type="EMBL" id="CZS88335.1"/>
    </source>
</evidence>
<accession>A0A1E1JR30</accession>
<dbReference type="AlphaFoldDB" id="A0A1E1JR30"/>